<comment type="caution">
    <text evidence="3">The sequence shown here is derived from an EMBL/GenBank/DDBJ whole genome shotgun (WGS) entry which is preliminary data.</text>
</comment>
<dbReference type="EMBL" id="JAFJMO010000005">
    <property type="protein sequence ID" value="KAJ8276783.1"/>
    <property type="molecule type" value="Genomic_DNA"/>
</dbReference>
<evidence type="ECO:0000256" key="1">
    <source>
        <dbReference type="SAM" id="MobiDB-lite"/>
    </source>
</evidence>
<feature type="compositionally biased region" description="Low complexity" evidence="1">
    <location>
        <begin position="486"/>
        <end position="501"/>
    </location>
</feature>
<gene>
    <name evidence="3" type="ORF">COCON_G00085350</name>
</gene>
<protein>
    <recommendedName>
        <fullName evidence="2">POF1B helix-loop-helix domain-containing protein</fullName>
    </recommendedName>
</protein>
<dbReference type="GO" id="GO:0051015">
    <property type="term" value="F:actin filament binding"/>
    <property type="evidence" value="ECO:0007669"/>
    <property type="project" value="TreeGrafter"/>
</dbReference>
<feature type="region of interest" description="Disordered" evidence="1">
    <location>
        <begin position="477"/>
        <end position="507"/>
    </location>
</feature>
<feature type="domain" description="POF1B helix-loop-helix" evidence="2">
    <location>
        <begin position="236"/>
        <end position="319"/>
    </location>
</feature>
<dbReference type="GO" id="GO:0070830">
    <property type="term" value="P:bicellular tight junction assembly"/>
    <property type="evidence" value="ECO:0007669"/>
    <property type="project" value="TreeGrafter"/>
</dbReference>
<dbReference type="InterPro" id="IPR056240">
    <property type="entry name" value="POF1B_HlH"/>
</dbReference>
<dbReference type="GO" id="GO:0007015">
    <property type="term" value="P:actin filament organization"/>
    <property type="evidence" value="ECO:0007669"/>
    <property type="project" value="TreeGrafter"/>
</dbReference>
<dbReference type="PANTHER" id="PTHR22546">
    <property type="entry name" value="PREMATURE OVARIAN FAILURE, 1B"/>
    <property type="match status" value="1"/>
</dbReference>
<proteinExistence type="predicted"/>
<dbReference type="Pfam" id="PF24617">
    <property type="entry name" value="POF1B_HlH"/>
    <property type="match status" value="1"/>
</dbReference>
<dbReference type="GO" id="GO:0005923">
    <property type="term" value="C:bicellular tight junction"/>
    <property type="evidence" value="ECO:0007669"/>
    <property type="project" value="TreeGrafter"/>
</dbReference>
<evidence type="ECO:0000313" key="3">
    <source>
        <dbReference type="EMBL" id="KAJ8276783.1"/>
    </source>
</evidence>
<accession>A0A9Q1DQI2</accession>
<name>A0A9Q1DQI2_CONCO</name>
<keyword evidence="4" id="KW-1185">Reference proteome</keyword>
<dbReference type="Proteomes" id="UP001152803">
    <property type="component" value="Unassembled WGS sequence"/>
</dbReference>
<dbReference type="GO" id="GO:0003382">
    <property type="term" value="P:epithelial cell morphogenesis"/>
    <property type="evidence" value="ECO:0007669"/>
    <property type="project" value="TreeGrafter"/>
</dbReference>
<evidence type="ECO:0000259" key="2">
    <source>
        <dbReference type="Pfam" id="PF24617"/>
    </source>
</evidence>
<evidence type="ECO:0000313" key="4">
    <source>
        <dbReference type="Proteomes" id="UP001152803"/>
    </source>
</evidence>
<sequence length="547" mass="61033">MSVPLGAHGVSSYRTVNVSSETLPINTASTVQYTTNEVPTYSSYRTVGVPVSQVSPVQYGGAVSQVQYGGAVNQVQYGGAVSQVHYGGAADSNVVYGTMRYLVPVERRVMPTESYMIVQNSAPQIVSQAVSPVYLRNYSVSSQEDLEIRQRTVVDGSVNGKTSSVVSQVSSPEPAPQEEEVEEEEEEEEVEEVVEEVIKREVEEVIEVQPVIKKVSRVTVRSEVPQIEPQAKLDTRFFGELLADIYRKNCDIHTCISDHVSKIRGRKHSFTSSDFTVRKDEVEGLIPKGLSELTKQQIRYLLQTRMTADSTMRLLLATFSNLREELAHLQGDLKASLKESSNTQRTLETQLVTTRTSESSRDFRVKDLEGRLKAMEKEKDMLLQKLAGQGSSSSLTLQTKTEELSRHYNQMLSSLREEKDKELQLLKSQLLRVQTETSSQSSNDQSLQLRISELLSSLEQREITIKSQEEEIRRLKTIQQKTVTESSTSGSTSGSSSSSSSRNITKTTVTKRYSTQYPILGLLGDQYKYEGPVKESRTVVFESTGTD</sequence>
<feature type="compositionally biased region" description="Acidic residues" evidence="1">
    <location>
        <begin position="176"/>
        <end position="190"/>
    </location>
</feature>
<dbReference type="GO" id="GO:0005912">
    <property type="term" value="C:adherens junction"/>
    <property type="evidence" value="ECO:0007669"/>
    <property type="project" value="TreeGrafter"/>
</dbReference>
<dbReference type="PANTHER" id="PTHR22546:SF0">
    <property type="entry name" value="PROTEIN POF1B"/>
    <property type="match status" value="1"/>
</dbReference>
<dbReference type="InterPro" id="IPR026186">
    <property type="entry name" value="POF1B"/>
</dbReference>
<reference evidence="3" key="1">
    <citation type="journal article" date="2023" name="Science">
        <title>Genome structures resolve the early diversification of teleost fishes.</title>
        <authorList>
            <person name="Parey E."/>
            <person name="Louis A."/>
            <person name="Montfort J."/>
            <person name="Bouchez O."/>
            <person name="Roques C."/>
            <person name="Iampietro C."/>
            <person name="Lluch J."/>
            <person name="Castinel A."/>
            <person name="Donnadieu C."/>
            <person name="Desvignes T."/>
            <person name="Floi Bucao C."/>
            <person name="Jouanno E."/>
            <person name="Wen M."/>
            <person name="Mejri S."/>
            <person name="Dirks R."/>
            <person name="Jansen H."/>
            <person name="Henkel C."/>
            <person name="Chen W.J."/>
            <person name="Zahm M."/>
            <person name="Cabau C."/>
            <person name="Klopp C."/>
            <person name="Thompson A.W."/>
            <person name="Robinson-Rechavi M."/>
            <person name="Braasch I."/>
            <person name="Lecointre G."/>
            <person name="Bobe J."/>
            <person name="Postlethwait J.H."/>
            <person name="Berthelot C."/>
            <person name="Roest Crollius H."/>
            <person name="Guiguen Y."/>
        </authorList>
    </citation>
    <scope>NUCLEOTIDE SEQUENCE</scope>
    <source>
        <strain evidence="3">Concon-B</strain>
    </source>
</reference>
<dbReference type="OrthoDB" id="9830956at2759"/>
<dbReference type="GO" id="GO:0005884">
    <property type="term" value="C:actin filament"/>
    <property type="evidence" value="ECO:0007669"/>
    <property type="project" value="TreeGrafter"/>
</dbReference>
<organism evidence="3 4">
    <name type="scientific">Conger conger</name>
    <name type="common">Conger eel</name>
    <name type="synonym">Muraena conger</name>
    <dbReference type="NCBI Taxonomy" id="82655"/>
    <lineage>
        <taxon>Eukaryota</taxon>
        <taxon>Metazoa</taxon>
        <taxon>Chordata</taxon>
        <taxon>Craniata</taxon>
        <taxon>Vertebrata</taxon>
        <taxon>Euteleostomi</taxon>
        <taxon>Actinopterygii</taxon>
        <taxon>Neopterygii</taxon>
        <taxon>Teleostei</taxon>
        <taxon>Anguilliformes</taxon>
        <taxon>Congridae</taxon>
        <taxon>Conger</taxon>
    </lineage>
</organism>
<dbReference type="AlphaFoldDB" id="A0A9Q1DQI2"/>
<feature type="region of interest" description="Disordered" evidence="1">
    <location>
        <begin position="160"/>
        <end position="190"/>
    </location>
</feature>